<evidence type="ECO:0000313" key="2">
    <source>
        <dbReference type="EMBL" id="MCF8590093.1"/>
    </source>
</evidence>
<dbReference type="SUPFAM" id="SSF53474">
    <property type="entry name" value="alpha/beta-Hydrolases"/>
    <property type="match status" value="1"/>
</dbReference>
<dbReference type="PANTHER" id="PTHR34853">
    <property type="match status" value="1"/>
</dbReference>
<protein>
    <submittedName>
        <fullName evidence="2">Alpha/beta hydrolase</fullName>
    </submittedName>
</protein>
<dbReference type="GO" id="GO:0016787">
    <property type="term" value="F:hydrolase activity"/>
    <property type="evidence" value="ECO:0007669"/>
    <property type="project" value="UniProtKB-KW"/>
</dbReference>
<organism evidence="2 3">
    <name type="scientific">Gordonia liuliyuniae</name>
    <dbReference type="NCBI Taxonomy" id="2911517"/>
    <lineage>
        <taxon>Bacteria</taxon>
        <taxon>Bacillati</taxon>
        <taxon>Actinomycetota</taxon>
        <taxon>Actinomycetes</taxon>
        <taxon>Mycobacteriales</taxon>
        <taxon>Gordoniaceae</taxon>
        <taxon>Gordonia</taxon>
    </lineage>
</organism>
<sequence>MTAQPRRIVATPGPGRSKRRALTSRPTIAVGAVTVAAGLIGAGVCTTQAFADPEQTAGETARGGQTAGSVFASRPIADDSLVTGAANGQQYSFWTQGSDDRTHLTTAVVLTPKGKAPAAGWPVVAYAHDADGVSEDCGPTQARVARDTGAVSDLLREDYAVVVPDYSVIGTDGSPQYVDYSVAAKGVTDAVRAALDVEPSLSSRWAAVGDGQGAAVAVDLAKIASSSGSAKSGAAKLDFRGATATTLPVGYADVVTGLSPQSAKVSPSTVADVVYTLSSLPSDKIAPLLSTRGRELVTKAKKLCEPALTKAVGSSNVADLVRKPISSERTLTSDLRKQLALPSSGFSRPIMLSQKLVDDDTDVPASLQYLTAAQLASNKVSAKTYLTGDVKDADNQEKTALTAFLKKLF</sequence>
<dbReference type="EMBL" id="JAKKOR010000012">
    <property type="protein sequence ID" value="MCF8590093.1"/>
    <property type="molecule type" value="Genomic_DNA"/>
</dbReference>
<name>A0ABS9IWZ9_9ACTN</name>
<gene>
    <name evidence="2" type="ORF">L5G33_16685</name>
</gene>
<accession>A0ABS9IWZ9</accession>
<dbReference type="PIRSF" id="PIRSF029171">
    <property type="entry name" value="Esterase_LipA"/>
    <property type="match status" value="1"/>
</dbReference>
<dbReference type="InterPro" id="IPR029058">
    <property type="entry name" value="AB_hydrolase_fold"/>
</dbReference>
<comment type="caution">
    <text evidence="2">The sequence shown here is derived from an EMBL/GenBank/DDBJ whole genome shotgun (WGS) entry which is preliminary data.</text>
</comment>
<evidence type="ECO:0000256" key="1">
    <source>
        <dbReference type="SAM" id="MobiDB-lite"/>
    </source>
</evidence>
<keyword evidence="3" id="KW-1185">Reference proteome</keyword>
<feature type="region of interest" description="Disordered" evidence="1">
    <location>
        <begin position="1"/>
        <end position="23"/>
    </location>
</feature>
<dbReference type="PANTHER" id="PTHR34853:SF1">
    <property type="entry name" value="LIPASE 5"/>
    <property type="match status" value="1"/>
</dbReference>
<reference evidence="2 3" key="1">
    <citation type="submission" date="2022-01" db="EMBL/GenBank/DDBJ databases">
        <authorList>
            <person name="Huang Y."/>
        </authorList>
    </citation>
    <scope>NUCLEOTIDE SEQUENCE [LARGE SCALE GENOMIC DNA]</scope>
    <source>
        <strain evidence="2 3">HY366</strain>
    </source>
</reference>
<evidence type="ECO:0000313" key="3">
    <source>
        <dbReference type="Proteomes" id="UP001200110"/>
    </source>
</evidence>
<keyword evidence="2" id="KW-0378">Hydrolase</keyword>
<dbReference type="InterPro" id="IPR005152">
    <property type="entry name" value="Lipase_secreted"/>
</dbReference>
<dbReference type="RefSeq" id="WP_236999287.1">
    <property type="nucleotide sequence ID" value="NZ_JAKKOR010000012.1"/>
</dbReference>
<proteinExistence type="predicted"/>
<dbReference type="Proteomes" id="UP001200110">
    <property type="component" value="Unassembled WGS sequence"/>
</dbReference>
<dbReference type="Gene3D" id="3.40.50.1820">
    <property type="entry name" value="alpha/beta hydrolase"/>
    <property type="match status" value="1"/>
</dbReference>